<gene>
    <name evidence="2" type="ORF">AM592_06050</name>
</gene>
<reference evidence="3" key="1">
    <citation type="submission" date="2015-08" db="EMBL/GenBank/DDBJ databases">
        <title>Genome sequencing project for genomic taxonomy and phylogenomics of Bacillus-like bacteria.</title>
        <authorList>
            <person name="Liu B."/>
            <person name="Wang J."/>
            <person name="Zhu Y."/>
            <person name="Liu G."/>
            <person name="Chen Q."/>
            <person name="Chen Z."/>
            <person name="Lan J."/>
            <person name="Che J."/>
            <person name="Ge C."/>
            <person name="Shi H."/>
            <person name="Pan Z."/>
            <person name="Liu X."/>
        </authorList>
    </citation>
    <scope>NUCLEOTIDE SEQUENCE [LARGE SCALE GENOMIC DNA]</scope>
    <source>
        <strain evidence="3">FJAT-4402</strain>
    </source>
</reference>
<dbReference type="PATRIC" id="fig|1441095.3.peg.1324"/>
<evidence type="ECO:0000313" key="2">
    <source>
        <dbReference type="EMBL" id="ALC81206.1"/>
    </source>
</evidence>
<protein>
    <submittedName>
        <fullName evidence="2">Uncharacterized protein</fullName>
    </submittedName>
</protein>
<proteinExistence type="predicted"/>
<dbReference type="Proteomes" id="UP000067625">
    <property type="component" value="Chromosome"/>
</dbReference>
<feature type="region of interest" description="Disordered" evidence="1">
    <location>
        <begin position="59"/>
        <end position="79"/>
    </location>
</feature>
<dbReference type="RefSeq" id="WP_053602956.1">
    <property type="nucleotide sequence ID" value="NZ_CP012600.1"/>
</dbReference>
<organism evidence="2 3">
    <name type="scientific">Bacillus gobiensis</name>
    <dbReference type="NCBI Taxonomy" id="1441095"/>
    <lineage>
        <taxon>Bacteria</taxon>
        <taxon>Bacillati</taxon>
        <taxon>Bacillota</taxon>
        <taxon>Bacilli</taxon>
        <taxon>Bacillales</taxon>
        <taxon>Bacillaceae</taxon>
        <taxon>Bacillus</taxon>
    </lineage>
</organism>
<evidence type="ECO:0000313" key="3">
    <source>
        <dbReference type="Proteomes" id="UP000067625"/>
    </source>
</evidence>
<dbReference type="OrthoDB" id="2990451at2"/>
<keyword evidence="3" id="KW-1185">Reference proteome</keyword>
<dbReference type="EMBL" id="CP012600">
    <property type="protein sequence ID" value="ALC81206.1"/>
    <property type="molecule type" value="Genomic_DNA"/>
</dbReference>
<sequence length="79" mass="9377">MIQKETVHRLIDQLFEIRETFPGKMIPQEAQQHFQKAKKERLLGLQVLIAHSILEIEKDEKKQPKDQQVPQGKKIDIEY</sequence>
<dbReference type="AlphaFoldDB" id="A0A0M3R9D0"/>
<name>A0A0M3R9D0_9BACI</name>
<dbReference type="STRING" id="1441095.AM592_06050"/>
<accession>A0A0M3R9D0</accession>
<reference evidence="2 3" key="2">
    <citation type="journal article" date="2016" name="Int. J. Syst. Evol. Microbiol.">
        <title>Bacillus gobiensis sp. nov., isolated from a soil sample.</title>
        <authorList>
            <person name="Liu B."/>
            <person name="Liu G.H."/>
            <person name="Cetin S."/>
            <person name="Schumann P."/>
            <person name="Pan Z.Z."/>
            <person name="Chen Q.Q."/>
        </authorList>
    </citation>
    <scope>NUCLEOTIDE SEQUENCE [LARGE SCALE GENOMIC DNA]</scope>
    <source>
        <strain evidence="2 3">FJAT-4402</strain>
    </source>
</reference>
<evidence type="ECO:0000256" key="1">
    <source>
        <dbReference type="SAM" id="MobiDB-lite"/>
    </source>
</evidence>